<dbReference type="Pfam" id="PF06335">
    <property type="entry name" value="DUF1054"/>
    <property type="match status" value="1"/>
</dbReference>
<dbReference type="InterPro" id="IPR009403">
    <property type="entry name" value="UPF0637"/>
</dbReference>
<dbReference type="InterPro" id="IPR053707">
    <property type="entry name" value="UPF0637_domain_sf"/>
</dbReference>
<dbReference type="Gene3D" id="3.30.930.20">
    <property type="entry name" value="Protein of unknown function DUF1054"/>
    <property type="match status" value="1"/>
</dbReference>
<sequence>MRKVEINLKYTWEQADFEVFQIEGLEHRMQALIEKVRPKFEAFGHTYASYFSSNTGDEFYPHVARHARRSVNPPKDSWVAFAPYKRGYKAIPHFQIGLWGTHVFIILAVIYEAPDKVQIAERLLKKKSLFKKMPQDFIISGDHMSPEAFPLKNAHKELLPSLLDRLRDVKKAEFIVGRHILSEQAVEMSEEAFDIFVEETFEALLPIYNMMVNKK</sequence>
<keyword evidence="3" id="KW-1185">Reference proteome</keyword>
<proteinExistence type="inferred from homology"/>
<organism evidence="2 3">
    <name type="scientific">Paenisporosarcina macmurdoensis</name>
    <dbReference type="NCBI Taxonomy" id="212659"/>
    <lineage>
        <taxon>Bacteria</taxon>
        <taxon>Bacillati</taxon>
        <taxon>Bacillota</taxon>
        <taxon>Bacilli</taxon>
        <taxon>Bacillales</taxon>
        <taxon>Caryophanaceae</taxon>
        <taxon>Paenisporosarcina</taxon>
    </lineage>
</organism>
<dbReference type="EMBL" id="JBHSRI010000002">
    <property type="protein sequence ID" value="MFC6038191.1"/>
    <property type="molecule type" value="Genomic_DNA"/>
</dbReference>
<name>A0ABW1L224_9BACL</name>
<evidence type="ECO:0000313" key="2">
    <source>
        <dbReference type="EMBL" id="MFC6038191.1"/>
    </source>
</evidence>
<dbReference type="RefSeq" id="WP_377732199.1">
    <property type="nucleotide sequence ID" value="NZ_JBHSRI010000002.1"/>
</dbReference>
<dbReference type="HAMAP" id="MF_01851">
    <property type="entry name" value="UPF0637"/>
    <property type="match status" value="1"/>
</dbReference>
<gene>
    <name evidence="2" type="ORF">ACFPYN_01875</name>
</gene>
<accession>A0ABW1L224</accession>
<evidence type="ECO:0000256" key="1">
    <source>
        <dbReference type="HAMAP-Rule" id="MF_01851"/>
    </source>
</evidence>
<dbReference type="PIRSF" id="PIRSF021332">
    <property type="entry name" value="DUF1054"/>
    <property type="match status" value="1"/>
</dbReference>
<comment type="caution">
    <text evidence="2">The sequence shown here is derived from an EMBL/GenBank/DDBJ whole genome shotgun (WGS) entry which is preliminary data.</text>
</comment>
<dbReference type="SUPFAM" id="SSF142913">
    <property type="entry name" value="YktB/PF0168-like"/>
    <property type="match status" value="1"/>
</dbReference>
<reference evidence="3" key="1">
    <citation type="journal article" date="2019" name="Int. J. Syst. Evol. Microbiol.">
        <title>The Global Catalogue of Microorganisms (GCM) 10K type strain sequencing project: providing services to taxonomists for standard genome sequencing and annotation.</title>
        <authorList>
            <consortium name="The Broad Institute Genomics Platform"/>
            <consortium name="The Broad Institute Genome Sequencing Center for Infectious Disease"/>
            <person name="Wu L."/>
            <person name="Ma J."/>
        </authorList>
    </citation>
    <scope>NUCLEOTIDE SEQUENCE [LARGE SCALE GENOMIC DNA]</scope>
    <source>
        <strain evidence="3">CCUG 54527</strain>
    </source>
</reference>
<protein>
    <recommendedName>
        <fullName evidence="1">UPF0637 protein ACFPYN_01875</fullName>
    </recommendedName>
</protein>
<dbReference type="Proteomes" id="UP001596170">
    <property type="component" value="Unassembled WGS sequence"/>
</dbReference>
<comment type="similarity">
    <text evidence="1">Belongs to the UPF0637 family.</text>
</comment>
<evidence type="ECO:0000313" key="3">
    <source>
        <dbReference type="Proteomes" id="UP001596170"/>
    </source>
</evidence>